<feature type="active site" description="Schiff-base intermediate with substrate" evidence="4">
    <location>
        <position position="182"/>
    </location>
</feature>
<keyword evidence="4" id="KW-0057">Aromatic amino acid biosynthesis</keyword>
<proteinExistence type="inferred from homology"/>
<protein>
    <recommendedName>
        <fullName evidence="4">3-dehydroquinate dehydratase</fullName>
        <shortName evidence="4">3-dehydroquinase</shortName>
        <ecNumber evidence="4">4.2.1.10</ecNumber>
    </recommendedName>
    <alternativeName>
        <fullName evidence="4">Type I DHQase</fullName>
    </alternativeName>
    <alternativeName>
        <fullName evidence="4">Type I dehydroquinase</fullName>
        <shortName evidence="4">DHQ1</shortName>
    </alternativeName>
</protein>
<dbReference type="NCBIfam" id="TIGR01093">
    <property type="entry name" value="aroD"/>
    <property type="match status" value="1"/>
</dbReference>
<dbReference type="EC" id="4.2.1.10" evidence="4"/>
<keyword evidence="4" id="KW-0028">Amino-acid biosynthesis</keyword>
<comment type="caution">
    <text evidence="5">The sequence shown here is derived from an EMBL/GenBank/DDBJ whole genome shotgun (WGS) entry which is preliminary data.</text>
</comment>
<name>A0ABP8L686_9MICO</name>
<evidence type="ECO:0000313" key="6">
    <source>
        <dbReference type="Proteomes" id="UP001500622"/>
    </source>
</evidence>
<dbReference type="InterPro" id="IPR001381">
    <property type="entry name" value="DHquinase_I"/>
</dbReference>
<feature type="binding site" evidence="4">
    <location>
        <position position="225"/>
    </location>
    <ligand>
        <name>3-dehydroquinate</name>
        <dbReference type="ChEBI" id="CHEBI:32364"/>
    </ligand>
</feature>
<dbReference type="PANTHER" id="PTHR43699">
    <property type="entry name" value="3-DEHYDROQUINATE DEHYDRATASE"/>
    <property type="match status" value="1"/>
</dbReference>
<evidence type="ECO:0000256" key="3">
    <source>
        <dbReference type="ARBA" id="ARBA00023270"/>
    </source>
</evidence>
<keyword evidence="3 4" id="KW-0704">Schiff base</keyword>
<comment type="subunit">
    <text evidence="4">Homodimer.</text>
</comment>
<comment type="similarity">
    <text evidence="4">Belongs to the type-I 3-dehydroquinase family.</text>
</comment>
<reference evidence="6" key="1">
    <citation type="journal article" date="2019" name="Int. J. Syst. Evol. Microbiol.">
        <title>The Global Catalogue of Microorganisms (GCM) 10K type strain sequencing project: providing services to taxonomists for standard genome sequencing and annotation.</title>
        <authorList>
            <consortium name="The Broad Institute Genomics Platform"/>
            <consortium name="The Broad Institute Genome Sequencing Center for Infectious Disease"/>
            <person name="Wu L."/>
            <person name="Ma J."/>
        </authorList>
    </citation>
    <scope>NUCLEOTIDE SEQUENCE [LARGE SCALE GENOMIC DNA]</scope>
    <source>
        <strain evidence="6">JCM 17810</strain>
    </source>
</reference>
<evidence type="ECO:0000256" key="1">
    <source>
        <dbReference type="ARBA" id="ARBA00001864"/>
    </source>
</evidence>
<evidence type="ECO:0000256" key="4">
    <source>
        <dbReference type="HAMAP-Rule" id="MF_00214"/>
    </source>
</evidence>
<keyword evidence="2 4" id="KW-0456">Lyase</keyword>
<feature type="binding site" evidence="4">
    <location>
        <begin position="60"/>
        <end position="62"/>
    </location>
    <ligand>
        <name>3-dehydroquinate</name>
        <dbReference type="ChEBI" id="CHEBI:32364"/>
    </ligand>
</feature>
<dbReference type="InterPro" id="IPR013785">
    <property type="entry name" value="Aldolase_TIM"/>
</dbReference>
<dbReference type="Gene3D" id="3.20.20.70">
    <property type="entry name" value="Aldolase class I"/>
    <property type="match status" value="1"/>
</dbReference>
<dbReference type="Proteomes" id="UP001500622">
    <property type="component" value="Unassembled WGS sequence"/>
</dbReference>
<comment type="catalytic activity">
    <reaction evidence="1 4">
        <text>3-dehydroquinate = 3-dehydroshikimate + H2O</text>
        <dbReference type="Rhea" id="RHEA:21096"/>
        <dbReference type="ChEBI" id="CHEBI:15377"/>
        <dbReference type="ChEBI" id="CHEBI:16630"/>
        <dbReference type="ChEBI" id="CHEBI:32364"/>
        <dbReference type="EC" id="4.2.1.10"/>
    </reaction>
</comment>
<evidence type="ECO:0000256" key="2">
    <source>
        <dbReference type="ARBA" id="ARBA00023239"/>
    </source>
</evidence>
<feature type="active site" description="Proton donor/acceptor" evidence="4">
    <location>
        <position position="155"/>
    </location>
</feature>
<dbReference type="HAMAP" id="MF_00214">
    <property type="entry name" value="AroD"/>
    <property type="match status" value="1"/>
</dbReference>
<gene>
    <name evidence="4 5" type="primary">aroD</name>
    <name evidence="5" type="ORF">GCM10023169_19480</name>
</gene>
<dbReference type="SUPFAM" id="SSF51569">
    <property type="entry name" value="Aldolase"/>
    <property type="match status" value="1"/>
</dbReference>
<comment type="caution">
    <text evidence="4">Lacks conserved residue(s) required for the propagation of feature annotation.</text>
</comment>
<organism evidence="5 6">
    <name type="scientific">Georgenia halophila</name>
    <dbReference type="NCBI Taxonomy" id="620889"/>
    <lineage>
        <taxon>Bacteria</taxon>
        <taxon>Bacillati</taxon>
        <taxon>Actinomycetota</taxon>
        <taxon>Actinomycetes</taxon>
        <taxon>Micrococcales</taxon>
        <taxon>Bogoriellaceae</taxon>
        <taxon>Georgenia</taxon>
    </lineage>
</organism>
<feature type="binding site" evidence="4">
    <location>
        <position position="248"/>
    </location>
    <ligand>
        <name>3-dehydroquinate</name>
        <dbReference type="ChEBI" id="CHEBI:32364"/>
    </ligand>
</feature>
<dbReference type="PANTHER" id="PTHR43699:SF1">
    <property type="entry name" value="3-DEHYDROQUINATE DEHYDRATASE"/>
    <property type="match status" value="1"/>
</dbReference>
<accession>A0ABP8L686</accession>
<evidence type="ECO:0000313" key="5">
    <source>
        <dbReference type="EMBL" id="GAA4423610.1"/>
    </source>
</evidence>
<dbReference type="InterPro" id="IPR050146">
    <property type="entry name" value="Type-I_3-dehydroquinase"/>
</dbReference>
<feature type="binding site" evidence="4">
    <location>
        <position position="244"/>
    </location>
    <ligand>
        <name>3-dehydroquinate</name>
        <dbReference type="ChEBI" id="CHEBI:32364"/>
    </ligand>
</feature>
<dbReference type="CDD" id="cd00502">
    <property type="entry name" value="DHQase_I"/>
    <property type="match status" value="1"/>
</dbReference>
<comment type="function">
    <text evidence="4">Involved in the third step of the chorismate pathway, which leads to the biosynthesis of aromatic amino acids. Catalyzes the cis-dehydration of 3-dehydroquinate (DHQ) and introduces the first double bond of the aromatic ring to yield 3-dehydroshikimate.</text>
</comment>
<sequence length="275" mass="28031">MRPSVYPSRVSAIRSVKLPDLVLGEPSARPTVIVPVLGATAEEIASQVADFAGRDVDLVEWRVDHLAASADAGAVLDAATAVATRLGGRPLLATVRTAAEGGAADLSDREYARLVQALAGSGVVDMVDVEHGRESAVEAIAAARGAGVPVVVSAHDVVTTPPVEEMVDRLRAMQDSGADVVKLAVTPHSQADVLALLEATSTMHTEHARVPVITMAMGPLGMVTRLVGHLFGSAATFASAGRASAPGQPGLADLQSVLDAVARVTAPAQARPAGS</sequence>
<dbReference type="EMBL" id="BAABGN010000008">
    <property type="protein sequence ID" value="GAA4423610.1"/>
    <property type="molecule type" value="Genomic_DNA"/>
</dbReference>
<dbReference type="Pfam" id="PF01487">
    <property type="entry name" value="DHquinase_I"/>
    <property type="match status" value="1"/>
</dbReference>
<comment type="pathway">
    <text evidence="4">Metabolic intermediate biosynthesis; chorismate biosynthesis; chorismate from D-erythrose 4-phosphate and phosphoenolpyruvate: step 3/7.</text>
</comment>
<feature type="binding site" evidence="4">
    <location>
        <position position="96"/>
    </location>
    <ligand>
        <name>3-dehydroquinate</name>
        <dbReference type="ChEBI" id="CHEBI:32364"/>
    </ligand>
</feature>
<keyword evidence="6" id="KW-1185">Reference proteome</keyword>